<comment type="caution">
    <text evidence="1">The sequence shown here is derived from an EMBL/GenBank/DDBJ whole genome shotgun (WGS) entry which is preliminary data.</text>
</comment>
<reference evidence="1 2" key="1">
    <citation type="submission" date="2024-11" db="EMBL/GenBank/DDBJ databases">
        <title>Chromosome-level genome assembly of Eucalyptus globulus Labill. provides insights into its genome evolution.</title>
        <authorList>
            <person name="Li X."/>
        </authorList>
    </citation>
    <scope>NUCLEOTIDE SEQUENCE [LARGE SCALE GENOMIC DNA]</scope>
    <source>
        <strain evidence="1">CL2024</strain>
        <tissue evidence="1">Fresh tender leaves</tissue>
    </source>
</reference>
<dbReference type="Proteomes" id="UP001634007">
    <property type="component" value="Unassembled WGS sequence"/>
</dbReference>
<gene>
    <name evidence="1" type="ORF">ACJRO7_008813</name>
</gene>
<dbReference type="EMBL" id="JBJKBG010000011">
    <property type="protein sequence ID" value="KAL3717294.1"/>
    <property type="molecule type" value="Genomic_DNA"/>
</dbReference>
<protein>
    <submittedName>
        <fullName evidence="1">Uncharacterized protein</fullName>
    </submittedName>
</protein>
<organism evidence="1 2">
    <name type="scientific">Eucalyptus globulus</name>
    <name type="common">Tasmanian blue gum</name>
    <dbReference type="NCBI Taxonomy" id="34317"/>
    <lineage>
        <taxon>Eukaryota</taxon>
        <taxon>Viridiplantae</taxon>
        <taxon>Streptophyta</taxon>
        <taxon>Embryophyta</taxon>
        <taxon>Tracheophyta</taxon>
        <taxon>Spermatophyta</taxon>
        <taxon>Magnoliopsida</taxon>
        <taxon>eudicotyledons</taxon>
        <taxon>Gunneridae</taxon>
        <taxon>Pentapetalae</taxon>
        <taxon>rosids</taxon>
        <taxon>malvids</taxon>
        <taxon>Myrtales</taxon>
        <taxon>Myrtaceae</taxon>
        <taxon>Myrtoideae</taxon>
        <taxon>Eucalypteae</taxon>
        <taxon>Eucalyptus</taxon>
    </lineage>
</organism>
<accession>A0ABD3IT47</accession>
<proteinExistence type="predicted"/>
<evidence type="ECO:0000313" key="2">
    <source>
        <dbReference type="Proteomes" id="UP001634007"/>
    </source>
</evidence>
<evidence type="ECO:0000313" key="1">
    <source>
        <dbReference type="EMBL" id="KAL3717294.1"/>
    </source>
</evidence>
<sequence>MAKGIGGSMSPWMEAAPALLVPALHRSVRRTALETIAEDQEAEDLGDDE</sequence>
<keyword evidence="2" id="KW-1185">Reference proteome</keyword>
<dbReference type="AlphaFoldDB" id="A0ABD3IT47"/>
<name>A0ABD3IT47_EUCGL</name>